<organism evidence="8 9">
    <name type="scientific">Oceanirhabdus seepicola</name>
    <dbReference type="NCBI Taxonomy" id="2828781"/>
    <lineage>
        <taxon>Bacteria</taxon>
        <taxon>Bacillati</taxon>
        <taxon>Bacillota</taxon>
        <taxon>Clostridia</taxon>
        <taxon>Eubacteriales</taxon>
        <taxon>Clostridiaceae</taxon>
        <taxon>Oceanirhabdus</taxon>
    </lineage>
</organism>
<dbReference type="Pfam" id="PF03994">
    <property type="entry name" value="DUF350"/>
    <property type="match status" value="1"/>
</dbReference>
<reference evidence="8" key="2">
    <citation type="submission" date="2021-04" db="EMBL/GenBank/DDBJ databases">
        <authorList>
            <person name="Dong X."/>
        </authorList>
    </citation>
    <scope>NUCLEOTIDE SEQUENCE</scope>
    <source>
        <strain evidence="8">ZWT</strain>
    </source>
</reference>
<evidence type="ECO:0000313" key="8">
    <source>
        <dbReference type="EMBL" id="MCM1990687.1"/>
    </source>
</evidence>
<comment type="subcellular location">
    <subcellularLocation>
        <location evidence="1">Cell membrane</location>
        <topology evidence="1">Multi-pass membrane protein</topology>
    </subcellularLocation>
</comment>
<dbReference type="AlphaFoldDB" id="A0A9J6P254"/>
<dbReference type="Proteomes" id="UP001056429">
    <property type="component" value="Unassembled WGS sequence"/>
</dbReference>
<evidence type="ECO:0000256" key="3">
    <source>
        <dbReference type="ARBA" id="ARBA00022475"/>
    </source>
</evidence>
<accession>A0A9J6P254</accession>
<protein>
    <submittedName>
        <fullName evidence="8">DUF350 domain-containing protein</fullName>
    </submittedName>
</protein>
<dbReference type="EMBL" id="JAGSOJ010000002">
    <property type="protein sequence ID" value="MCM1990687.1"/>
    <property type="molecule type" value="Genomic_DNA"/>
</dbReference>
<gene>
    <name evidence="8" type="ORF">KDK92_13220</name>
</gene>
<proteinExistence type="inferred from homology"/>
<name>A0A9J6P254_9CLOT</name>
<keyword evidence="3" id="KW-1003">Cell membrane</keyword>
<keyword evidence="5 7" id="KW-1133">Transmembrane helix</keyword>
<evidence type="ECO:0000256" key="6">
    <source>
        <dbReference type="ARBA" id="ARBA00023136"/>
    </source>
</evidence>
<feature type="transmembrane region" description="Helical" evidence="7">
    <location>
        <begin position="44"/>
        <end position="65"/>
    </location>
</feature>
<keyword evidence="9" id="KW-1185">Reference proteome</keyword>
<dbReference type="RefSeq" id="WP_250859779.1">
    <property type="nucleotide sequence ID" value="NZ_JAGSOJ010000002.1"/>
</dbReference>
<comment type="caution">
    <text evidence="8">The sequence shown here is derived from an EMBL/GenBank/DDBJ whole genome shotgun (WGS) entry which is preliminary data.</text>
</comment>
<sequence>MDLGNILNTAMYGLIGLLLMMFGYKFFDMVTPFKFADEIKEKNAAVGAMIGGIFIAVAIIVTAVIR</sequence>
<dbReference type="GO" id="GO:0005886">
    <property type="term" value="C:plasma membrane"/>
    <property type="evidence" value="ECO:0007669"/>
    <property type="project" value="UniProtKB-SubCell"/>
</dbReference>
<evidence type="ECO:0000256" key="4">
    <source>
        <dbReference type="ARBA" id="ARBA00022692"/>
    </source>
</evidence>
<keyword evidence="4 7" id="KW-0812">Transmembrane</keyword>
<evidence type="ECO:0000313" key="9">
    <source>
        <dbReference type="Proteomes" id="UP001056429"/>
    </source>
</evidence>
<comment type="similarity">
    <text evidence="2">Belongs to the UPF0719 family.</text>
</comment>
<evidence type="ECO:0000256" key="2">
    <source>
        <dbReference type="ARBA" id="ARBA00005779"/>
    </source>
</evidence>
<feature type="transmembrane region" description="Helical" evidence="7">
    <location>
        <begin position="6"/>
        <end position="24"/>
    </location>
</feature>
<evidence type="ECO:0000256" key="5">
    <source>
        <dbReference type="ARBA" id="ARBA00022989"/>
    </source>
</evidence>
<evidence type="ECO:0000256" key="7">
    <source>
        <dbReference type="SAM" id="Phobius"/>
    </source>
</evidence>
<dbReference type="InterPro" id="IPR007140">
    <property type="entry name" value="DUF350"/>
</dbReference>
<evidence type="ECO:0000256" key="1">
    <source>
        <dbReference type="ARBA" id="ARBA00004651"/>
    </source>
</evidence>
<keyword evidence="6 7" id="KW-0472">Membrane</keyword>
<reference evidence="8" key="1">
    <citation type="journal article" date="2021" name="mSystems">
        <title>Bacteria and Archaea Synergistically Convert Glycine Betaine to Biogenic Methane in the Formosa Cold Seep of the South China Sea.</title>
        <authorList>
            <person name="Li L."/>
            <person name="Zhang W."/>
            <person name="Zhang S."/>
            <person name="Song L."/>
            <person name="Sun Q."/>
            <person name="Zhang H."/>
            <person name="Xiang H."/>
            <person name="Dong X."/>
        </authorList>
    </citation>
    <scope>NUCLEOTIDE SEQUENCE</scope>
    <source>
        <strain evidence="8">ZWT</strain>
    </source>
</reference>